<name>A0A3D8GMG8_9BACI</name>
<reference evidence="1 2" key="1">
    <citation type="submission" date="2018-07" db="EMBL/GenBank/DDBJ databases">
        <title>Bacillus sp. YLB-04 draft genome sequence.</title>
        <authorList>
            <person name="Yu L."/>
            <person name="Tang X."/>
        </authorList>
    </citation>
    <scope>NUCLEOTIDE SEQUENCE [LARGE SCALE GENOMIC DNA]</scope>
    <source>
        <strain evidence="1 2">YLB-04</strain>
    </source>
</reference>
<evidence type="ECO:0000313" key="1">
    <source>
        <dbReference type="EMBL" id="RDU35674.1"/>
    </source>
</evidence>
<evidence type="ECO:0000313" key="2">
    <source>
        <dbReference type="Proteomes" id="UP000257144"/>
    </source>
</evidence>
<gene>
    <name evidence="1" type="ORF">DRW41_16140</name>
</gene>
<dbReference type="AlphaFoldDB" id="A0A3D8GMG8"/>
<organism evidence="1 2">
    <name type="scientific">Neobacillus piezotolerans</name>
    <dbReference type="NCBI Taxonomy" id="2259171"/>
    <lineage>
        <taxon>Bacteria</taxon>
        <taxon>Bacillati</taxon>
        <taxon>Bacillota</taxon>
        <taxon>Bacilli</taxon>
        <taxon>Bacillales</taxon>
        <taxon>Bacillaceae</taxon>
        <taxon>Neobacillus</taxon>
    </lineage>
</organism>
<dbReference type="EMBL" id="QNQT01000008">
    <property type="protein sequence ID" value="RDU35674.1"/>
    <property type="molecule type" value="Genomic_DNA"/>
</dbReference>
<proteinExistence type="predicted"/>
<sequence length="98" mass="11646">MMFRLFTLILSIMFLLSAWPAIERQLDNPGEAVDRVQTELRALKENPEVTEAAWLLLADFQQFVKHTWVLVREISEDNRNREPLDNERIEPVRPDEHF</sequence>
<dbReference type="Proteomes" id="UP000257144">
    <property type="component" value="Unassembled WGS sequence"/>
</dbReference>
<comment type="caution">
    <text evidence="1">The sequence shown here is derived from an EMBL/GenBank/DDBJ whole genome shotgun (WGS) entry which is preliminary data.</text>
</comment>
<protein>
    <submittedName>
        <fullName evidence="1">Uncharacterized protein</fullName>
    </submittedName>
</protein>
<keyword evidence="2" id="KW-1185">Reference proteome</keyword>
<accession>A0A3D8GMG8</accession>